<sequence>MGKNKSKIDSYTPYADITSIAKLKAFLFHHLDFMILLAILTFVVYANSLQGAFVSDDIGVYTPGEVFSTPLTLKTFAFYKVLSAANSALFGFTPIPLHIVSVILHLTVAVLFFIFTSMFFSKKVAMFSTTLFIVHPLATEAVSWISGNAYLITAVATFASLTSYSIYKKSSKKSWLFVTYAIFTAALVFIRGSHVLVILPMLLILDQFLFEKKFNLKSALVLLPLIIPALFYLFTMRSLIEFRVQSVGLDLDQAKTSYLVALPYSLYMSAKFLIFPWKLTLYHDAEPISQTLLFVMRAVAVFILGFIIFNYKKHRTIVGLTLMAIASFAYMLSPIQVAWFFAERYVYIAIGMFAILLSLLLVKVEEKEKTRNLALVIVAIITLFYSTRTIMRNSDWRTNKRLWEATVRVAPFSARAYNNLGDVYFKEGDAKASINAFKYALELDPNYADATHNLGNIYYQTGDLENAELYMRKALELNPNSQITKQILEAILKRTGRAL</sequence>
<dbReference type="SMART" id="SM00028">
    <property type="entry name" value="TPR"/>
    <property type="match status" value="2"/>
</dbReference>
<evidence type="ECO:0000256" key="4">
    <source>
        <dbReference type="SAM" id="Phobius"/>
    </source>
</evidence>
<gene>
    <name evidence="5" type="ORF">A2886_03620</name>
</gene>
<keyword evidence="2 3" id="KW-0802">TPR repeat</keyword>
<feature type="transmembrane region" description="Helical" evidence="4">
    <location>
        <begin position="216"/>
        <end position="235"/>
    </location>
</feature>
<dbReference type="PROSITE" id="PS50005">
    <property type="entry name" value="TPR"/>
    <property type="match status" value="2"/>
</dbReference>
<keyword evidence="4" id="KW-1133">Transmembrane helix</keyword>
<evidence type="ECO:0000256" key="2">
    <source>
        <dbReference type="ARBA" id="ARBA00022803"/>
    </source>
</evidence>
<comment type="caution">
    <text evidence="5">The sequence shown here is derived from an EMBL/GenBank/DDBJ whole genome shotgun (WGS) entry which is preliminary data.</text>
</comment>
<dbReference type="Pfam" id="PF13414">
    <property type="entry name" value="TPR_11"/>
    <property type="match status" value="1"/>
</dbReference>
<feature type="transmembrane region" description="Helical" evidence="4">
    <location>
        <begin position="149"/>
        <end position="167"/>
    </location>
</feature>
<name>A0A1F4UR67_UNCKA</name>
<evidence type="ECO:0000256" key="1">
    <source>
        <dbReference type="ARBA" id="ARBA00022737"/>
    </source>
</evidence>
<dbReference type="EMBL" id="MEVA01000015">
    <property type="protein sequence ID" value="OGC47290.1"/>
    <property type="molecule type" value="Genomic_DNA"/>
</dbReference>
<protein>
    <submittedName>
        <fullName evidence="5">Uncharacterized protein</fullName>
    </submittedName>
</protein>
<dbReference type="PROSITE" id="PS50293">
    <property type="entry name" value="TPR_REGION"/>
    <property type="match status" value="2"/>
</dbReference>
<dbReference type="PANTHER" id="PTHR44227">
    <property type="match status" value="1"/>
</dbReference>
<dbReference type="InterPro" id="IPR011990">
    <property type="entry name" value="TPR-like_helical_dom_sf"/>
</dbReference>
<reference evidence="5 6" key="1">
    <citation type="journal article" date="2016" name="Nat. Commun.">
        <title>Thousands of microbial genomes shed light on interconnected biogeochemical processes in an aquifer system.</title>
        <authorList>
            <person name="Anantharaman K."/>
            <person name="Brown C.T."/>
            <person name="Hug L.A."/>
            <person name="Sharon I."/>
            <person name="Castelle C.J."/>
            <person name="Probst A.J."/>
            <person name="Thomas B.C."/>
            <person name="Singh A."/>
            <person name="Wilkins M.J."/>
            <person name="Karaoz U."/>
            <person name="Brodie E.L."/>
            <person name="Williams K.H."/>
            <person name="Hubbard S.S."/>
            <person name="Banfield J.F."/>
        </authorList>
    </citation>
    <scope>NUCLEOTIDE SEQUENCE [LARGE SCALE GENOMIC DNA]</scope>
</reference>
<feature type="repeat" description="TPR" evidence="3">
    <location>
        <begin position="448"/>
        <end position="481"/>
    </location>
</feature>
<evidence type="ECO:0000256" key="3">
    <source>
        <dbReference type="PROSITE-ProRule" id="PRU00339"/>
    </source>
</evidence>
<keyword evidence="1" id="KW-0677">Repeat</keyword>
<keyword evidence="4" id="KW-0472">Membrane</keyword>
<dbReference type="PANTHER" id="PTHR44227:SF3">
    <property type="entry name" value="PROTEIN O-MANNOSYL-TRANSFERASE TMTC4"/>
    <property type="match status" value="1"/>
</dbReference>
<proteinExistence type="predicted"/>
<accession>A0A1F4UR67</accession>
<dbReference type="SUPFAM" id="SSF48452">
    <property type="entry name" value="TPR-like"/>
    <property type="match status" value="1"/>
</dbReference>
<feature type="transmembrane region" description="Helical" evidence="4">
    <location>
        <begin position="374"/>
        <end position="391"/>
    </location>
</feature>
<feature type="repeat" description="TPR" evidence="3">
    <location>
        <begin position="414"/>
        <end position="447"/>
    </location>
</feature>
<organism evidence="5 6">
    <name type="scientific">candidate division WWE3 bacterium RIFCSPHIGHO2_01_FULL_42_13</name>
    <dbReference type="NCBI Taxonomy" id="1802617"/>
    <lineage>
        <taxon>Bacteria</taxon>
        <taxon>Katanobacteria</taxon>
    </lineage>
</organism>
<keyword evidence="4" id="KW-0812">Transmembrane</keyword>
<dbReference type="InterPro" id="IPR019734">
    <property type="entry name" value="TPR_rpt"/>
</dbReference>
<dbReference type="STRING" id="1802617.A2886_03620"/>
<feature type="transmembrane region" description="Helical" evidence="4">
    <location>
        <begin position="287"/>
        <end position="309"/>
    </location>
</feature>
<feature type="transmembrane region" description="Helical" evidence="4">
    <location>
        <begin position="345"/>
        <end position="362"/>
    </location>
</feature>
<dbReference type="AlphaFoldDB" id="A0A1F4UR67"/>
<dbReference type="InterPro" id="IPR052346">
    <property type="entry name" value="O-mannosyl-transferase_TMTC"/>
</dbReference>
<feature type="transmembrane region" description="Helical" evidence="4">
    <location>
        <begin position="256"/>
        <end position="275"/>
    </location>
</feature>
<dbReference type="Proteomes" id="UP000176608">
    <property type="component" value="Unassembled WGS sequence"/>
</dbReference>
<feature type="transmembrane region" description="Helical" evidence="4">
    <location>
        <begin position="26"/>
        <end position="46"/>
    </location>
</feature>
<feature type="transmembrane region" description="Helical" evidence="4">
    <location>
        <begin position="316"/>
        <end position="339"/>
    </location>
</feature>
<feature type="transmembrane region" description="Helical" evidence="4">
    <location>
        <begin position="95"/>
        <end position="115"/>
    </location>
</feature>
<evidence type="ECO:0000313" key="6">
    <source>
        <dbReference type="Proteomes" id="UP000176608"/>
    </source>
</evidence>
<evidence type="ECO:0000313" key="5">
    <source>
        <dbReference type="EMBL" id="OGC47290.1"/>
    </source>
</evidence>
<feature type="transmembrane region" description="Helical" evidence="4">
    <location>
        <begin position="174"/>
        <end position="204"/>
    </location>
</feature>
<dbReference type="Gene3D" id="1.25.40.10">
    <property type="entry name" value="Tetratricopeptide repeat domain"/>
    <property type="match status" value="1"/>
</dbReference>